<dbReference type="OrthoDB" id="4377304at2"/>
<name>A0A2A9EL81_9MICO</name>
<keyword evidence="9" id="KW-1185">Reference proteome</keyword>
<dbReference type="Proteomes" id="UP000222106">
    <property type="component" value="Unassembled WGS sequence"/>
</dbReference>
<keyword evidence="1 6" id="KW-1277">Toxin-antitoxin system</keyword>
<proteinExistence type="inferred from homology"/>
<keyword evidence="4 6" id="KW-0378">Hydrolase</keyword>
<comment type="function">
    <text evidence="6">Toxic component of a toxin-antitoxin (TA) system. An RNase.</text>
</comment>
<protein>
    <recommendedName>
        <fullName evidence="6">Ribonuclease VapC</fullName>
        <shortName evidence="6">RNase VapC</shortName>
        <ecNumber evidence="6">3.1.-.-</ecNumber>
    </recommendedName>
    <alternativeName>
        <fullName evidence="6">Toxin VapC</fullName>
    </alternativeName>
</protein>
<dbReference type="GO" id="GO:0004540">
    <property type="term" value="F:RNA nuclease activity"/>
    <property type="evidence" value="ECO:0007669"/>
    <property type="project" value="InterPro"/>
</dbReference>
<dbReference type="EMBL" id="PDJI01000004">
    <property type="protein sequence ID" value="PFG39000.1"/>
    <property type="molecule type" value="Genomic_DNA"/>
</dbReference>
<evidence type="ECO:0000313" key="8">
    <source>
        <dbReference type="EMBL" id="PFG39000.1"/>
    </source>
</evidence>
<dbReference type="AlphaFoldDB" id="A0A2A9EL81"/>
<accession>A0A2A9EL81</accession>
<dbReference type="InterPro" id="IPR051619">
    <property type="entry name" value="TypeII_TA_RNase_PINc/VapC"/>
</dbReference>
<dbReference type="GO" id="GO:0090729">
    <property type="term" value="F:toxin activity"/>
    <property type="evidence" value="ECO:0007669"/>
    <property type="project" value="UniProtKB-KW"/>
</dbReference>
<organism evidence="8 9">
    <name type="scientific">Georgenia soli</name>
    <dbReference type="NCBI Taxonomy" id="638953"/>
    <lineage>
        <taxon>Bacteria</taxon>
        <taxon>Bacillati</taxon>
        <taxon>Actinomycetota</taxon>
        <taxon>Actinomycetes</taxon>
        <taxon>Micrococcales</taxon>
        <taxon>Bogoriellaceae</taxon>
        <taxon>Georgenia</taxon>
    </lineage>
</organism>
<keyword evidence="3 6" id="KW-0479">Metal-binding</keyword>
<dbReference type="GO" id="GO:0000287">
    <property type="term" value="F:magnesium ion binding"/>
    <property type="evidence" value="ECO:0007669"/>
    <property type="project" value="UniProtKB-UniRule"/>
</dbReference>
<dbReference type="GO" id="GO:0016787">
    <property type="term" value="F:hydrolase activity"/>
    <property type="evidence" value="ECO:0007669"/>
    <property type="project" value="UniProtKB-KW"/>
</dbReference>
<evidence type="ECO:0000313" key="9">
    <source>
        <dbReference type="Proteomes" id="UP000222106"/>
    </source>
</evidence>
<comment type="cofactor">
    <cofactor evidence="6">
        <name>Mg(2+)</name>
        <dbReference type="ChEBI" id="CHEBI:18420"/>
    </cofactor>
</comment>
<comment type="similarity">
    <text evidence="6">Belongs to the PINc/VapC protein family.</text>
</comment>
<dbReference type="PANTHER" id="PTHR35901:SF1">
    <property type="entry name" value="EXONUCLEASE VAPC9"/>
    <property type="match status" value="1"/>
</dbReference>
<dbReference type="PANTHER" id="PTHR35901">
    <property type="entry name" value="RIBONUCLEASE VAPC3"/>
    <property type="match status" value="1"/>
</dbReference>
<dbReference type="HAMAP" id="MF_00265">
    <property type="entry name" value="VapC_Nob1"/>
    <property type="match status" value="1"/>
</dbReference>
<gene>
    <name evidence="6" type="primary">vapC</name>
    <name evidence="8" type="ORF">ATJ97_1494</name>
</gene>
<evidence type="ECO:0000256" key="6">
    <source>
        <dbReference type="HAMAP-Rule" id="MF_00265"/>
    </source>
</evidence>
<dbReference type="InterPro" id="IPR044153">
    <property type="entry name" value="PIN_Pae0151-like"/>
</dbReference>
<evidence type="ECO:0000256" key="2">
    <source>
        <dbReference type="ARBA" id="ARBA00022722"/>
    </source>
</evidence>
<dbReference type="SUPFAM" id="SSF88723">
    <property type="entry name" value="PIN domain-like"/>
    <property type="match status" value="1"/>
</dbReference>
<comment type="caution">
    <text evidence="8">The sequence shown here is derived from an EMBL/GenBank/DDBJ whole genome shotgun (WGS) entry which is preliminary data.</text>
</comment>
<evidence type="ECO:0000256" key="1">
    <source>
        <dbReference type="ARBA" id="ARBA00022649"/>
    </source>
</evidence>
<dbReference type="InterPro" id="IPR022907">
    <property type="entry name" value="VapC_family"/>
</dbReference>
<dbReference type="EC" id="3.1.-.-" evidence="6"/>
<dbReference type="RefSeq" id="WP_098483177.1">
    <property type="nucleotide sequence ID" value="NZ_PDJI01000004.1"/>
</dbReference>
<evidence type="ECO:0000259" key="7">
    <source>
        <dbReference type="Pfam" id="PF01850"/>
    </source>
</evidence>
<evidence type="ECO:0000256" key="3">
    <source>
        <dbReference type="ARBA" id="ARBA00022723"/>
    </source>
</evidence>
<dbReference type="Pfam" id="PF01850">
    <property type="entry name" value="PIN"/>
    <property type="match status" value="1"/>
</dbReference>
<dbReference type="CDD" id="cd09873">
    <property type="entry name" value="PIN_Pae0151-like"/>
    <property type="match status" value="1"/>
</dbReference>
<keyword evidence="6" id="KW-0800">Toxin</keyword>
<feature type="binding site" evidence="6">
    <location>
        <position position="95"/>
    </location>
    <ligand>
        <name>Mg(2+)</name>
        <dbReference type="ChEBI" id="CHEBI:18420"/>
    </ligand>
</feature>
<feature type="domain" description="PIN" evidence="7">
    <location>
        <begin position="2"/>
        <end position="120"/>
    </location>
</feature>
<feature type="binding site" evidence="6">
    <location>
        <position position="5"/>
    </location>
    <ligand>
        <name>Mg(2+)</name>
        <dbReference type="ChEBI" id="CHEBI:18420"/>
    </ligand>
</feature>
<reference evidence="8 9" key="1">
    <citation type="submission" date="2017-10" db="EMBL/GenBank/DDBJ databases">
        <title>Sequencing the genomes of 1000 actinobacteria strains.</title>
        <authorList>
            <person name="Klenk H.-P."/>
        </authorList>
    </citation>
    <scope>NUCLEOTIDE SEQUENCE [LARGE SCALE GENOMIC DNA]</scope>
    <source>
        <strain evidence="8 9">DSM 21838</strain>
    </source>
</reference>
<dbReference type="Gene3D" id="3.40.50.1010">
    <property type="entry name" value="5'-nuclease"/>
    <property type="match status" value="1"/>
</dbReference>
<keyword evidence="2 6" id="KW-0540">Nuclease</keyword>
<keyword evidence="5 6" id="KW-0460">Magnesium</keyword>
<sequence>MIVLDASALVEIVADQRHGVWAAGQMEGHEVIAPAHQPAEVLSAVARLERAGVLTTPAAADALAAIASLPQVLVPPTGAHLRAAFELRERLRVLDGLYVALAAERGVPLVTTDLRLARAAAPCEVIAPPARGLGQ</sequence>
<evidence type="ECO:0000256" key="4">
    <source>
        <dbReference type="ARBA" id="ARBA00022801"/>
    </source>
</evidence>
<dbReference type="InterPro" id="IPR002716">
    <property type="entry name" value="PIN_dom"/>
</dbReference>
<dbReference type="InterPro" id="IPR029060">
    <property type="entry name" value="PIN-like_dom_sf"/>
</dbReference>
<evidence type="ECO:0000256" key="5">
    <source>
        <dbReference type="ARBA" id="ARBA00022842"/>
    </source>
</evidence>